<sequence length="65" mass="7496">MESLQRGLAEKGGRERKRWLGRYFRQLDSDSVKCQNSMTKGKIEEGDELSTKIAGFCMQERKLAL</sequence>
<comment type="caution">
    <text evidence="1">The sequence shown here is derived from an EMBL/GenBank/DDBJ whole genome shotgun (WGS) entry which is preliminary data.</text>
</comment>
<proteinExistence type="predicted"/>
<dbReference type="AlphaFoldDB" id="A0A314V3U9"/>
<accession>A0A314V3U9</accession>
<reference evidence="1 2" key="1">
    <citation type="submission" date="2018-02" db="EMBL/GenBank/DDBJ databases">
        <title>Draft genome of wild Prunus yedoensis var. nudiflora.</title>
        <authorList>
            <person name="Baek S."/>
            <person name="Kim J.-H."/>
            <person name="Choi K."/>
            <person name="Kim G.-B."/>
            <person name="Cho A."/>
            <person name="Jang H."/>
            <person name="Shin C.-H."/>
            <person name="Yu H.-J."/>
            <person name="Mun J.-H."/>
        </authorList>
    </citation>
    <scope>NUCLEOTIDE SEQUENCE [LARGE SCALE GENOMIC DNA]</scope>
    <source>
        <strain evidence="2">cv. Jeju island</strain>
        <tissue evidence="1">Leaf</tissue>
    </source>
</reference>
<dbReference type="Proteomes" id="UP000250321">
    <property type="component" value="Unassembled WGS sequence"/>
</dbReference>
<evidence type="ECO:0000313" key="1">
    <source>
        <dbReference type="EMBL" id="PQM42329.1"/>
    </source>
</evidence>
<gene>
    <name evidence="1" type="ORF">Pyn_20673</name>
</gene>
<name>A0A314V3U9_PRUYE</name>
<protein>
    <submittedName>
        <fullName evidence="1">Uncharacterized protein</fullName>
    </submittedName>
</protein>
<evidence type="ECO:0000313" key="2">
    <source>
        <dbReference type="Proteomes" id="UP000250321"/>
    </source>
</evidence>
<keyword evidence="2" id="KW-1185">Reference proteome</keyword>
<dbReference type="EMBL" id="PJQY01002846">
    <property type="protein sequence ID" value="PQM42329.1"/>
    <property type="molecule type" value="Genomic_DNA"/>
</dbReference>
<organism evidence="1 2">
    <name type="scientific">Prunus yedoensis var. nudiflora</name>
    <dbReference type="NCBI Taxonomy" id="2094558"/>
    <lineage>
        <taxon>Eukaryota</taxon>
        <taxon>Viridiplantae</taxon>
        <taxon>Streptophyta</taxon>
        <taxon>Embryophyta</taxon>
        <taxon>Tracheophyta</taxon>
        <taxon>Spermatophyta</taxon>
        <taxon>Magnoliopsida</taxon>
        <taxon>eudicotyledons</taxon>
        <taxon>Gunneridae</taxon>
        <taxon>Pentapetalae</taxon>
        <taxon>rosids</taxon>
        <taxon>fabids</taxon>
        <taxon>Rosales</taxon>
        <taxon>Rosaceae</taxon>
        <taxon>Amygdaloideae</taxon>
        <taxon>Amygdaleae</taxon>
        <taxon>Prunus</taxon>
    </lineage>
</organism>